<dbReference type="InterPro" id="IPR050611">
    <property type="entry name" value="ABCF"/>
</dbReference>
<comment type="caution">
    <text evidence="6">The sequence shown here is derived from an EMBL/GenBank/DDBJ whole genome shotgun (WGS) entry which is preliminary data.</text>
</comment>
<dbReference type="Gene3D" id="3.40.50.300">
    <property type="entry name" value="P-loop containing nucleotide triphosphate hydrolases"/>
    <property type="match status" value="3"/>
</dbReference>
<sequence length="551" mass="61939">MPILLETTALTQYAGERLLFSTEPLALYDGDRIGLVGPNGSGKSTLLAILSGRLRPDEGTVHARCPIAFFSQLGPGEEAPDPESLSRFGLRGTHAPVDRMSGGEQSRRKLAASLGKNPPLLFADEPTSNLDWEGIELFCRRMETQNAFLLVSHDRAVLERLCTQIWELREGKLLRYEGGYDAFEHQKEQELERRRFEADAYRKEKARLERSIQSLREKQSAVRRAPSRMGNSETRLHKRSETDTQGKLAQGRKSIESRLARLEKKEAPREAEAVHFDFSLTNPPENKILLRVPSLTLTVGEKTLLRDASFELQKGSHTLLYGPNGCGKTTLMGYLAHAIETGSREIFAAPKLRVGYFLQSLDNLDPQKTVLENAMRGAVQNEQTVRSLLARLLFRREDVYRPVSVLSGGERVKLSFACLLVSPVNFLLLDEPTNYLDMDSMRALQETLAQYEGGFLLVTHDRRFADALARQTLAFENGKLVRYEGGPSAIERAKSAPKPEPEKMDGKLLDLRLAEVISRLSLPRCPDKEALEREFQELLRQKRAIAAQAKE</sequence>
<dbReference type="Pfam" id="PF00005">
    <property type="entry name" value="ABC_tran"/>
    <property type="match status" value="2"/>
</dbReference>
<dbReference type="InterPro" id="IPR017871">
    <property type="entry name" value="ABC_transporter-like_CS"/>
</dbReference>
<evidence type="ECO:0000313" key="6">
    <source>
        <dbReference type="EMBL" id="HIR47869.1"/>
    </source>
</evidence>
<dbReference type="InterPro" id="IPR003439">
    <property type="entry name" value="ABC_transporter-like_ATP-bd"/>
</dbReference>
<organism evidence="6 7">
    <name type="scientific">Candidatus Caccousia avicola</name>
    <dbReference type="NCBI Taxonomy" id="2840721"/>
    <lineage>
        <taxon>Bacteria</taxon>
        <taxon>Bacillati</taxon>
        <taxon>Bacillota</taxon>
        <taxon>Clostridia</taxon>
        <taxon>Eubacteriales</taxon>
        <taxon>Oscillospiraceae</taxon>
        <taxon>Oscillospiraceae incertae sedis</taxon>
        <taxon>Candidatus Caccousia</taxon>
    </lineage>
</organism>
<feature type="domain" description="ABC transporter" evidence="5">
    <location>
        <begin position="290"/>
        <end position="502"/>
    </location>
</feature>
<keyword evidence="2" id="KW-0547">Nucleotide-binding</keyword>
<dbReference type="EMBL" id="DVGZ01000103">
    <property type="protein sequence ID" value="HIR47869.1"/>
    <property type="molecule type" value="Genomic_DNA"/>
</dbReference>
<dbReference type="GO" id="GO:0005524">
    <property type="term" value="F:ATP binding"/>
    <property type="evidence" value="ECO:0007669"/>
    <property type="project" value="UniProtKB-KW"/>
</dbReference>
<keyword evidence="3 6" id="KW-0067">ATP-binding</keyword>
<proteinExistence type="predicted"/>
<evidence type="ECO:0000256" key="1">
    <source>
        <dbReference type="ARBA" id="ARBA00022737"/>
    </source>
</evidence>
<evidence type="ECO:0000256" key="4">
    <source>
        <dbReference type="SAM" id="MobiDB-lite"/>
    </source>
</evidence>
<dbReference type="InterPro" id="IPR003593">
    <property type="entry name" value="AAA+_ATPase"/>
</dbReference>
<dbReference type="SUPFAM" id="SSF52540">
    <property type="entry name" value="P-loop containing nucleoside triphosphate hydrolases"/>
    <property type="match status" value="2"/>
</dbReference>
<evidence type="ECO:0000259" key="5">
    <source>
        <dbReference type="PROSITE" id="PS50893"/>
    </source>
</evidence>
<keyword evidence="1" id="KW-0677">Repeat</keyword>
<reference evidence="6" key="1">
    <citation type="submission" date="2020-10" db="EMBL/GenBank/DDBJ databases">
        <authorList>
            <person name="Gilroy R."/>
        </authorList>
    </citation>
    <scope>NUCLEOTIDE SEQUENCE</scope>
    <source>
        <strain evidence="6">ChiSxjej1B13-7958</strain>
    </source>
</reference>
<dbReference type="InterPro" id="IPR027417">
    <property type="entry name" value="P-loop_NTPase"/>
</dbReference>
<gene>
    <name evidence="6" type="ORF">IAB89_09495</name>
</gene>
<dbReference type="CDD" id="cd03221">
    <property type="entry name" value="ABCF_EF-3"/>
    <property type="match status" value="2"/>
</dbReference>
<evidence type="ECO:0000313" key="7">
    <source>
        <dbReference type="Proteomes" id="UP000824242"/>
    </source>
</evidence>
<evidence type="ECO:0000256" key="2">
    <source>
        <dbReference type="ARBA" id="ARBA00022741"/>
    </source>
</evidence>
<dbReference type="NCBIfam" id="NF000355">
    <property type="entry name" value="ribo_prot_ABC_F"/>
    <property type="match status" value="1"/>
</dbReference>
<accession>A0A9D1ANU5</accession>
<dbReference type="PANTHER" id="PTHR19211">
    <property type="entry name" value="ATP-BINDING TRANSPORT PROTEIN-RELATED"/>
    <property type="match status" value="1"/>
</dbReference>
<dbReference type="GO" id="GO:0016887">
    <property type="term" value="F:ATP hydrolysis activity"/>
    <property type="evidence" value="ECO:0007669"/>
    <property type="project" value="InterPro"/>
</dbReference>
<dbReference type="AlphaFoldDB" id="A0A9D1ANU5"/>
<dbReference type="Pfam" id="PF12848">
    <property type="entry name" value="ABC_tran_Xtn"/>
    <property type="match status" value="1"/>
</dbReference>
<dbReference type="Proteomes" id="UP000824242">
    <property type="component" value="Unassembled WGS sequence"/>
</dbReference>
<feature type="region of interest" description="Disordered" evidence="4">
    <location>
        <begin position="215"/>
        <end position="253"/>
    </location>
</feature>
<dbReference type="InterPro" id="IPR032781">
    <property type="entry name" value="ABC_tran_Xtn"/>
</dbReference>
<dbReference type="PANTHER" id="PTHR19211:SF100">
    <property type="entry name" value="RIBOSOME PROTECTION PROTEIN VMLR"/>
    <property type="match status" value="1"/>
</dbReference>
<name>A0A9D1ANU5_9FIRM</name>
<dbReference type="PROSITE" id="PS00211">
    <property type="entry name" value="ABC_TRANSPORTER_1"/>
    <property type="match status" value="1"/>
</dbReference>
<dbReference type="SMART" id="SM00382">
    <property type="entry name" value="AAA"/>
    <property type="match status" value="2"/>
</dbReference>
<dbReference type="PROSITE" id="PS50893">
    <property type="entry name" value="ABC_TRANSPORTER_2"/>
    <property type="match status" value="2"/>
</dbReference>
<evidence type="ECO:0000256" key="3">
    <source>
        <dbReference type="ARBA" id="ARBA00022840"/>
    </source>
</evidence>
<reference evidence="6" key="2">
    <citation type="journal article" date="2021" name="PeerJ">
        <title>Extensive microbial diversity within the chicken gut microbiome revealed by metagenomics and culture.</title>
        <authorList>
            <person name="Gilroy R."/>
            <person name="Ravi A."/>
            <person name="Getino M."/>
            <person name="Pursley I."/>
            <person name="Horton D.L."/>
            <person name="Alikhan N.F."/>
            <person name="Baker D."/>
            <person name="Gharbi K."/>
            <person name="Hall N."/>
            <person name="Watson M."/>
            <person name="Adriaenssens E.M."/>
            <person name="Foster-Nyarko E."/>
            <person name="Jarju S."/>
            <person name="Secka A."/>
            <person name="Antonio M."/>
            <person name="Oren A."/>
            <person name="Chaudhuri R.R."/>
            <person name="La Ragione R."/>
            <person name="Hildebrand F."/>
            <person name="Pallen M.J."/>
        </authorList>
    </citation>
    <scope>NUCLEOTIDE SEQUENCE</scope>
    <source>
        <strain evidence="6">ChiSxjej1B13-7958</strain>
    </source>
</reference>
<feature type="domain" description="ABC transporter" evidence="5">
    <location>
        <begin position="5"/>
        <end position="195"/>
    </location>
</feature>
<protein>
    <submittedName>
        <fullName evidence="6">ABC-F family ATP-binding cassette domain-containing protein</fullName>
    </submittedName>
</protein>